<evidence type="ECO:0000313" key="2">
    <source>
        <dbReference type="EMBL" id="GAF82813.1"/>
    </source>
</evidence>
<gene>
    <name evidence="2" type="ORF">S01H1_04156</name>
</gene>
<organism evidence="2">
    <name type="scientific">marine sediment metagenome</name>
    <dbReference type="NCBI Taxonomy" id="412755"/>
    <lineage>
        <taxon>unclassified sequences</taxon>
        <taxon>metagenomes</taxon>
        <taxon>ecological metagenomes</taxon>
    </lineage>
</organism>
<dbReference type="EMBL" id="BARS01002208">
    <property type="protein sequence ID" value="GAF82813.1"/>
    <property type="molecule type" value="Genomic_DNA"/>
</dbReference>
<reference evidence="2" key="1">
    <citation type="journal article" date="2014" name="Front. Microbiol.">
        <title>High frequency of phylogenetically diverse reductive dehalogenase-homologous genes in deep subseafloor sedimentary metagenomes.</title>
        <authorList>
            <person name="Kawai M."/>
            <person name="Futagami T."/>
            <person name="Toyoda A."/>
            <person name="Takaki Y."/>
            <person name="Nishi S."/>
            <person name="Hori S."/>
            <person name="Arai W."/>
            <person name="Tsubouchi T."/>
            <person name="Morono Y."/>
            <person name="Uchiyama I."/>
            <person name="Ito T."/>
            <person name="Fujiyama A."/>
            <person name="Inagaki F."/>
            <person name="Takami H."/>
        </authorList>
    </citation>
    <scope>NUCLEOTIDE SEQUENCE</scope>
    <source>
        <strain evidence="2">Expedition CK06-06</strain>
    </source>
</reference>
<protein>
    <submittedName>
        <fullName evidence="2">Uncharacterized protein</fullName>
    </submittedName>
</protein>
<feature type="transmembrane region" description="Helical" evidence="1">
    <location>
        <begin position="21"/>
        <end position="43"/>
    </location>
</feature>
<evidence type="ECO:0000256" key="1">
    <source>
        <dbReference type="SAM" id="Phobius"/>
    </source>
</evidence>
<accession>X0SNZ2</accession>
<comment type="caution">
    <text evidence="2">The sequence shown here is derived from an EMBL/GenBank/DDBJ whole genome shotgun (WGS) entry which is preliminary data.</text>
</comment>
<proteinExistence type="predicted"/>
<dbReference type="AlphaFoldDB" id="X0SNZ2"/>
<name>X0SNZ2_9ZZZZ</name>
<keyword evidence="1" id="KW-0812">Transmembrane</keyword>
<keyword evidence="1" id="KW-1133">Transmembrane helix</keyword>
<sequence length="70" mass="8424">MKILDKFYTWRAITWVKIKRVIGKLTFPVWYIAIAIASMFLISTHIVDTWLAWAFIMLSFFVWIIKKSRV</sequence>
<keyword evidence="1" id="KW-0472">Membrane</keyword>
<feature type="transmembrane region" description="Helical" evidence="1">
    <location>
        <begin position="49"/>
        <end position="65"/>
    </location>
</feature>